<feature type="transmembrane region" description="Helical" evidence="6">
    <location>
        <begin position="87"/>
        <end position="111"/>
    </location>
</feature>
<keyword evidence="8" id="KW-1185">Reference proteome</keyword>
<dbReference type="Proteomes" id="UP000887566">
    <property type="component" value="Unplaced"/>
</dbReference>
<feature type="transmembrane region" description="Helical" evidence="6">
    <location>
        <begin position="131"/>
        <end position="152"/>
    </location>
</feature>
<dbReference type="InterPro" id="IPR049452">
    <property type="entry name" value="Anoctamin_TM"/>
</dbReference>
<proteinExistence type="inferred from homology"/>
<keyword evidence="5 6" id="KW-0472">Membrane</keyword>
<feature type="transmembrane region" description="Helical" evidence="6">
    <location>
        <begin position="44"/>
        <end position="67"/>
    </location>
</feature>
<comment type="subcellular location">
    <subcellularLocation>
        <location evidence="1 6">Membrane</location>
        <topology evidence="1 6">Multi-pass membrane protein</topology>
    </subcellularLocation>
</comment>
<evidence type="ECO:0000256" key="2">
    <source>
        <dbReference type="ARBA" id="ARBA00009671"/>
    </source>
</evidence>
<keyword evidence="3 6" id="KW-0812">Transmembrane</keyword>
<comment type="similarity">
    <text evidence="2 6">Belongs to the anoctamin family.</text>
</comment>
<evidence type="ECO:0000256" key="6">
    <source>
        <dbReference type="RuleBase" id="RU280814"/>
    </source>
</evidence>
<dbReference type="Pfam" id="PF04547">
    <property type="entry name" value="Anoctamin"/>
    <property type="match status" value="1"/>
</dbReference>
<comment type="caution">
    <text evidence="6">Lacks conserved residue(s) required for the propagation of feature annotation.</text>
</comment>
<name>A0A914X9P3_9BILA</name>
<reference evidence="9" key="1">
    <citation type="submission" date="2022-11" db="UniProtKB">
        <authorList>
            <consortium name="WormBaseParasite"/>
        </authorList>
    </citation>
    <scope>IDENTIFICATION</scope>
</reference>
<dbReference type="PANTHER" id="PTHR12308:SF73">
    <property type="entry name" value="ANOCTAMIN"/>
    <property type="match status" value="1"/>
</dbReference>
<dbReference type="WBParaSite" id="PSAMB.scaffold7010size8421.g29446.t1">
    <property type="protein sequence ID" value="PSAMB.scaffold7010size8421.g29446.t1"/>
    <property type="gene ID" value="PSAMB.scaffold7010size8421.g29446"/>
</dbReference>
<accession>A0A914X9P3</accession>
<organism evidence="8 9">
    <name type="scientific">Plectus sambesii</name>
    <dbReference type="NCBI Taxonomy" id="2011161"/>
    <lineage>
        <taxon>Eukaryota</taxon>
        <taxon>Metazoa</taxon>
        <taxon>Ecdysozoa</taxon>
        <taxon>Nematoda</taxon>
        <taxon>Chromadorea</taxon>
        <taxon>Plectida</taxon>
        <taxon>Plectina</taxon>
        <taxon>Plectoidea</taxon>
        <taxon>Plectidae</taxon>
        <taxon>Plectus</taxon>
    </lineage>
</organism>
<dbReference type="GO" id="GO:0005254">
    <property type="term" value="F:chloride channel activity"/>
    <property type="evidence" value="ECO:0007669"/>
    <property type="project" value="TreeGrafter"/>
</dbReference>
<evidence type="ECO:0000256" key="3">
    <source>
        <dbReference type="ARBA" id="ARBA00022692"/>
    </source>
</evidence>
<evidence type="ECO:0000256" key="5">
    <source>
        <dbReference type="ARBA" id="ARBA00023136"/>
    </source>
</evidence>
<dbReference type="InterPro" id="IPR007632">
    <property type="entry name" value="Anoctamin"/>
</dbReference>
<keyword evidence="4 6" id="KW-1133">Transmembrane helix</keyword>
<dbReference type="GO" id="GO:0005886">
    <property type="term" value="C:plasma membrane"/>
    <property type="evidence" value="ECO:0007669"/>
    <property type="project" value="TreeGrafter"/>
</dbReference>
<feature type="domain" description="Anoctamin transmembrane" evidence="7">
    <location>
        <begin position="19"/>
        <end position="166"/>
    </location>
</feature>
<evidence type="ECO:0000313" key="9">
    <source>
        <dbReference type="WBParaSite" id="PSAMB.scaffold7010size8421.g29446.t1"/>
    </source>
</evidence>
<evidence type="ECO:0000313" key="8">
    <source>
        <dbReference type="Proteomes" id="UP000887566"/>
    </source>
</evidence>
<evidence type="ECO:0000256" key="4">
    <source>
        <dbReference type="ARBA" id="ARBA00022989"/>
    </source>
</evidence>
<sequence length="232" mass="26446">MERKHDRSDSFSSGRNASYLNREWHKPPINDFSLGEFTEKVMQFGYLLMFASAFTLAPVILLIVNFVDLRIDSRRLLWFNRRPIATITADIGMWESIIKFLIFCGIVTNGYLVASRSSFVIELDFGFDDRVLVMLIFENVLLLLIYAIDVVIPDIPSNIKLAIRRENYQVSKILAAGFIPSSHLTTRTSSLADLSPKVDRPPSCNSVIEDDVRRELDVMREASSRNAYINSS</sequence>
<evidence type="ECO:0000259" key="7">
    <source>
        <dbReference type="Pfam" id="PF04547"/>
    </source>
</evidence>
<protein>
    <recommendedName>
        <fullName evidence="6">Anoctamin</fullName>
    </recommendedName>
</protein>
<dbReference type="AlphaFoldDB" id="A0A914X9P3"/>
<evidence type="ECO:0000256" key="1">
    <source>
        <dbReference type="ARBA" id="ARBA00004141"/>
    </source>
</evidence>
<dbReference type="PANTHER" id="PTHR12308">
    <property type="entry name" value="ANOCTAMIN"/>
    <property type="match status" value="1"/>
</dbReference>